<evidence type="ECO:0000256" key="1">
    <source>
        <dbReference type="SAM" id="Phobius"/>
    </source>
</evidence>
<gene>
    <name evidence="2" type="ORF">DP130_05415</name>
</gene>
<comment type="caution">
    <text evidence="2">The sequence shown here is derived from an EMBL/GenBank/DDBJ whole genome shotgun (WGS) entry which is preliminary data.</text>
</comment>
<protein>
    <submittedName>
        <fullName evidence="2">Uncharacterized protein</fullName>
    </submittedName>
</protein>
<dbReference type="AlphaFoldDB" id="A0A4Q0VDK9"/>
<dbReference type="EMBL" id="QMAP01000004">
    <property type="protein sequence ID" value="RXI49495.1"/>
    <property type="molecule type" value="Genomic_DNA"/>
</dbReference>
<organism evidence="2 3">
    <name type="scientific">Clostridium tetani</name>
    <dbReference type="NCBI Taxonomy" id="1513"/>
    <lineage>
        <taxon>Bacteria</taxon>
        <taxon>Bacillati</taxon>
        <taxon>Bacillota</taxon>
        <taxon>Clostridia</taxon>
        <taxon>Eubacteriales</taxon>
        <taxon>Clostridiaceae</taxon>
        <taxon>Clostridium</taxon>
    </lineage>
</organism>
<keyword evidence="1" id="KW-0812">Transmembrane</keyword>
<keyword evidence="1" id="KW-1133">Transmembrane helix</keyword>
<evidence type="ECO:0000313" key="2">
    <source>
        <dbReference type="EMBL" id="RXI49495.1"/>
    </source>
</evidence>
<keyword evidence="1" id="KW-0472">Membrane</keyword>
<evidence type="ECO:0000313" key="3">
    <source>
        <dbReference type="Proteomes" id="UP000290921"/>
    </source>
</evidence>
<accession>A0A4Q0VDK9</accession>
<dbReference type="RefSeq" id="WP_115605215.1">
    <property type="nucleotide sequence ID" value="NZ_AP026804.1"/>
</dbReference>
<sequence>MRNFKYGQGGGTINKGFISRLKESISFFNDRRLLLGIGIGLVMGIISMMGVKINYNLSDYEIEKRARSMGMKYPQEVKVIINKDVKKK</sequence>
<dbReference type="Proteomes" id="UP000290921">
    <property type="component" value="Unassembled WGS sequence"/>
</dbReference>
<proteinExistence type="predicted"/>
<reference evidence="2 3" key="1">
    <citation type="submission" date="2018-06" db="EMBL/GenBank/DDBJ databases">
        <title>Genome conservation of Clostridium tetani.</title>
        <authorList>
            <person name="Bruggemann H."/>
            <person name="Popoff M.R."/>
        </authorList>
    </citation>
    <scope>NUCLEOTIDE SEQUENCE [LARGE SCALE GENOMIC DNA]</scope>
    <source>
        <strain evidence="2 3">2017.061</strain>
    </source>
</reference>
<name>A0A4Q0VDK9_CLOTA</name>
<feature type="transmembrane region" description="Helical" evidence="1">
    <location>
        <begin position="33"/>
        <end position="55"/>
    </location>
</feature>